<name>A0AAD5RG62_9PEZI</name>
<dbReference type="AlphaFoldDB" id="A0AAD5RG62"/>
<feature type="compositionally biased region" description="Low complexity" evidence="1">
    <location>
        <begin position="27"/>
        <end position="41"/>
    </location>
</feature>
<dbReference type="Proteomes" id="UP001201980">
    <property type="component" value="Unassembled WGS sequence"/>
</dbReference>
<reference evidence="2" key="1">
    <citation type="submission" date="2022-07" db="EMBL/GenBank/DDBJ databases">
        <title>Draft genome sequence of Zalerion maritima ATCC 34329, a (micro)plastics degrading marine fungus.</title>
        <authorList>
            <person name="Paco A."/>
            <person name="Goncalves M.F.M."/>
            <person name="Rocha-Santos T.A.P."/>
            <person name="Alves A."/>
        </authorList>
    </citation>
    <scope>NUCLEOTIDE SEQUENCE</scope>
    <source>
        <strain evidence="2">ATCC 34329</strain>
    </source>
</reference>
<evidence type="ECO:0000256" key="1">
    <source>
        <dbReference type="SAM" id="MobiDB-lite"/>
    </source>
</evidence>
<organism evidence="2 3">
    <name type="scientific">Zalerion maritima</name>
    <dbReference type="NCBI Taxonomy" id="339359"/>
    <lineage>
        <taxon>Eukaryota</taxon>
        <taxon>Fungi</taxon>
        <taxon>Dikarya</taxon>
        <taxon>Ascomycota</taxon>
        <taxon>Pezizomycotina</taxon>
        <taxon>Sordariomycetes</taxon>
        <taxon>Lulworthiomycetidae</taxon>
        <taxon>Lulworthiales</taxon>
        <taxon>Lulworthiaceae</taxon>
        <taxon>Zalerion</taxon>
    </lineage>
</organism>
<evidence type="ECO:0000313" key="3">
    <source>
        <dbReference type="Proteomes" id="UP001201980"/>
    </source>
</evidence>
<evidence type="ECO:0000313" key="2">
    <source>
        <dbReference type="EMBL" id="KAJ2891416.1"/>
    </source>
</evidence>
<accession>A0AAD5RG62</accession>
<proteinExistence type="predicted"/>
<protein>
    <submittedName>
        <fullName evidence="2">Uncharacterized protein</fullName>
    </submittedName>
</protein>
<feature type="region of interest" description="Disordered" evidence="1">
    <location>
        <begin position="25"/>
        <end position="61"/>
    </location>
</feature>
<gene>
    <name evidence="2" type="ORF">MKZ38_000469</name>
</gene>
<sequence length="187" mass="19908">MSRITAPTSKLVRAMSTTSQVVRRSKMVASAAAAAPRLAQSQERSTTEHTRPFHPTPAASARMDTSSIDFCKMPDVASFEAVNTDPFARIRVPLAPDAFSVHHEPEATVEPLAKPEISVMAADPATVMPAALGQELEGFEYGGVTLGFAHEKATEPLEEPAGGMIKDIWGGLVDDLNVTGNRKILGP</sequence>
<comment type="caution">
    <text evidence="2">The sequence shown here is derived from an EMBL/GenBank/DDBJ whole genome shotgun (WGS) entry which is preliminary data.</text>
</comment>
<dbReference type="EMBL" id="JAKWBI020001106">
    <property type="protein sequence ID" value="KAJ2891416.1"/>
    <property type="molecule type" value="Genomic_DNA"/>
</dbReference>
<keyword evidence="3" id="KW-1185">Reference proteome</keyword>